<dbReference type="InterPro" id="IPR005546">
    <property type="entry name" value="Autotransporte_beta"/>
</dbReference>
<dbReference type="OrthoDB" id="7613961at2"/>
<evidence type="ECO:0000313" key="3">
    <source>
        <dbReference type="EMBL" id="BBF82080.1"/>
    </source>
</evidence>
<feature type="chain" id="PRO_5018068494" evidence="1">
    <location>
        <begin position="26"/>
        <end position="1068"/>
    </location>
</feature>
<feature type="signal peptide" evidence="1">
    <location>
        <begin position="1"/>
        <end position="25"/>
    </location>
</feature>
<dbReference type="Gene3D" id="2.40.128.130">
    <property type="entry name" value="Autotransporter beta-domain"/>
    <property type="match status" value="1"/>
</dbReference>
<feature type="domain" description="Autotransporter" evidence="2">
    <location>
        <begin position="791"/>
        <end position="1068"/>
    </location>
</feature>
<protein>
    <submittedName>
        <fullName evidence="3">Autotransporter with beta-domain</fullName>
    </submittedName>
</protein>
<evidence type="ECO:0000313" key="4">
    <source>
        <dbReference type="Proteomes" id="UP000278756"/>
    </source>
</evidence>
<dbReference type="PROSITE" id="PS51208">
    <property type="entry name" value="AUTOTRANSPORTER"/>
    <property type="match status" value="1"/>
</dbReference>
<dbReference type="SMART" id="SM00869">
    <property type="entry name" value="Autotransporter"/>
    <property type="match status" value="1"/>
</dbReference>
<dbReference type="Pfam" id="PF03797">
    <property type="entry name" value="Autotransporter"/>
    <property type="match status" value="1"/>
</dbReference>
<reference evidence="4" key="2">
    <citation type="journal article" date="2017" name="Plant Physiol. Biochem.">
        <title>Differential oxidative and antioxidative response of duckweed Lemna minor toward plant growth promoting/inhibiting bacteria.</title>
        <authorList>
            <person name="Ishizawa H."/>
            <person name="Kuroda M."/>
            <person name="Morikawa M."/>
            <person name="Ike M."/>
        </authorList>
    </citation>
    <scope>NUCLEOTIDE SEQUENCE [LARGE SCALE GENOMIC DNA]</scope>
    <source>
        <strain evidence="4">M6</strain>
    </source>
</reference>
<dbReference type="Proteomes" id="UP000278756">
    <property type="component" value="Chromosome 2"/>
</dbReference>
<dbReference type="InterPro" id="IPR036709">
    <property type="entry name" value="Autotransporte_beta_dom_sf"/>
</dbReference>
<dbReference type="RefSeq" id="WP_126423696.1">
    <property type="nucleotide sequence ID" value="NZ_AP018828.1"/>
</dbReference>
<dbReference type="AlphaFoldDB" id="A0A3G9G453"/>
<gene>
    <name evidence="3" type="ORF">EM6_2702</name>
</gene>
<evidence type="ECO:0000259" key="2">
    <source>
        <dbReference type="PROSITE" id="PS51208"/>
    </source>
</evidence>
<dbReference type="SUPFAM" id="SSF103515">
    <property type="entry name" value="Autotransporter"/>
    <property type="match status" value="1"/>
</dbReference>
<evidence type="ECO:0000256" key="1">
    <source>
        <dbReference type="SAM" id="SignalP"/>
    </source>
</evidence>
<keyword evidence="1" id="KW-0732">Signal</keyword>
<name>A0A3G9G453_9CAUL</name>
<dbReference type="EMBL" id="AP018828">
    <property type="protein sequence ID" value="BBF82080.1"/>
    <property type="molecule type" value="Genomic_DNA"/>
</dbReference>
<organism evidence="3 4">
    <name type="scientific">Asticcacaulis excentricus</name>
    <dbReference type="NCBI Taxonomy" id="78587"/>
    <lineage>
        <taxon>Bacteria</taxon>
        <taxon>Pseudomonadati</taxon>
        <taxon>Pseudomonadota</taxon>
        <taxon>Alphaproteobacteria</taxon>
        <taxon>Caulobacterales</taxon>
        <taxon>Caulobacteraceae</taxon>
        <taxon>Asticcacaulis</taxon>
    </lineage>
</organism>
<proteinExistence type="predicted"/>
<sequence>MRKSHLFNATALGLVIAVTAGVAQAEVVINTSTTAPVKTSTATTAGAADDIKLDTGGTITLKGAGARAITIDSNNKVNVVGAIDMSSSGDDATGIYIDGGRTSGLTLSGKITVTDDYTPTDTDSPTDGIADGVFAKGERRYGIRSVGTTPFIGDVSLASASAIQVEGNNSYGVRFENALTGNFNSDSTVTVVGDNVRAYSFEGGVTGNIVIGGSTTAQGLNATALNLASNLTGALILDGTVAGTGYRLTTVPDKATLDKLQVEDKLQAGPLVNIAGNVTKGILIQSTIADTDAAKAEAERNNDEDGNGVTDTADGAASLSQYGGAAALKVGSATQDITINAINIATTATDTYKNQKFGLVVRGSIASSGVFEGVVAKAIETGGMGRTVTFENGILINGTVSASSYLAEARAANLLAGTVANAFNVGGNLRAANSSTKNETAYALYIGSGAKVPEVNVSGTISATSTGSKSNATAIFDGSNTLVRLNNTGNITASITQTDDDANGVVDPTNNRAVAIDLSGNTAGVTLVQTDLKPDDNTVAAPVISGDIRLGSGNDVVKIDGGFVIGNIDFGAGSNSLSITTNGIVGGKMTGSGTVSIDIVKGALNLDTGSKLNATTVNVSADGTLRFVPDTANPNTPLIAASGAAVFATGAKVQIGMSSIVKPATRYTLLTASSITLGTLDKASLDSNIPYLYKAALSTNTANTALYADVRLRTQSETALSVNEFAAFDAVLTAAQGNTSATRALLNPTTAEGFNKAYLSFLPDYSGETLLTLSKSNDGLSRTMASQSIIPQAGVNQYWAQEYGFQINRDRTDVTGFESTGFAFAGGVERGITATQAAGLYLAYTATNPKGTLGAPDEDLSSTDLSLGAYWRLDNGSGLKSWVRGGVGYANFESKRQILESAFIASSTAKWKGVSYSGSIGASYSVDAGWLSLTPMVSADYFGLKEDAHTETGGGTAFDLSVDERTGHIFSGTALLNIGRSNKNALFRPEIWVGYRNNFSAEIADTVARFGTATPFTLKGGDIKGGAPIAGVRLAASNEYSYFGIEAEYEKYDAYNNVSLSLRARFQF</sequence>
<accession>A0A3G9G453</accession>
<reference evidence="4" key="1">
    <citation type="journal article" date="2017" name="Biotechnol. Biofuels">
        <title>Evaluation of environmental bacterial communities as a factor affecting the growth of duckweed Lemna minor.</title>
        <authorList>
            <person name="Ishizawa H."/>
            <person name="Kuroda M."/>
            <person name="Morikawa M."/>
            <person name="Ike M."/>
        </authorList>
    </citation>
    <scope>NUCLEOTIDE SEQUENCE [LARGE SCALE GENOMIC DNA]</scope>
    <source>
        <strain evidence="4">M6</strain>
    </source>
</reference>